<feature type="transmembrane region" description="Helical" evidence="1">
    <location>
        <begin position="30"/>
        <end position="47"/>
    </location>
</feature>
<proteinExistence type="predicted"/>
<evidence type="ECO:0000313" key="3">
    <source>
        <dbReference type="Proteomes" id="UP000776983"/>
    </source>
</evidence>
<feature type="transmembrane region" description="Helical" evidence="1">
    <location>
        <begin position="151"/>
        <end position="172"/>
    </location>
</feature>
<dbReference type="Proteomes" id="UP000776983">
    <property type="component" value="Unassembled WGS sequence"/>
</dbReference>
<protein>
    <submittedName>
        <fullName evidence="2">NnrS family protein</fullName>
    </submittedName>
</protein>
<feature type="transmembrane region" description="Helical" evidence="1">
    <location>
        <begin position="120"/>
        <end position="139"/>
    </location>
</feature>
<dbReference type="Pfam" id="PF05940">
    <property type="entry name" value="NnrS"/>
    <property type="match status" value="1"/>
</dbReference>
<feature type="transmembrane region" description="Helical" evidence="1">
    <location>
        <begin position="337"/>
        <end position="360"/>
    </location>
</feature>
<accession>A0ABS8CBV2</accession>
<sequence length="398" mass="43326">MASVIRIQEPGRPTGGKPQWRAFLSLGFRPLYPAGALWAAVAAALWVFAPQWLDGPMNGMVWHAHEMLWGCVGTIAVGFLLTAAATWTGHNPMKGTPLAIIVLLWIIARAGYLAGSMPAFFVAGLAETAFYLFSATALMRVMIRGASKRNLGIPFLVAGLGLSHAFFLWAVLEGDYLRLMHYFGLGMICMAMIALLVARRVIPFFAMRAVPQLKIPMLTRLGQAQLVLTLLAVLLLAFKQAVAAAPLLFLVGIAALFQVLRWKPWAVRGRPILWVLYLGYAFLGLGLIASAAHFAGIGGAWFARLATPVHVIGMGGFGLLIIGMITRTALGHMGRPLALDTSMVISYWLILAATLLRLAALFPTPAIVPLLHSATTLWVLAFLMYLWRFMPMLVRPTP</sequence>
<dbReference type="EMBL" id="JACDXW010000003">
    <property type="protein sequence ID" value="MCB5363517.1"/>
    <property type="molecule type" value="Genomic_DNA"/>
</dbReference>
<dbReference type="RefSeq" id="WP_226953862.1">
    <property type="nucleotide sequence ID" value="NZ_JACDXW010000003.1"/>
</dbReference>
<feature type="transmembrane region" description="Helical" evidence="1">
    <location>
        <begin position="95"/>
        <end position="114"/>
    </location>
</feature>
<gene>
    <name evidence="2" type="ORF">H0484_07120</name>
</gene>
<evidence type="ECO:0000256" key="1">
    <source>
        <dbReference type="SAM" id="Phobius"/>
    </source>
</evidence>
<feature type="transmembrane region" description="Helical" evidence="1">
    <location>
        <begin position="272"/>
        <end position="295"/>
    </location>
</feature>
<feature type="transmembrane region" description="Helical" evidence="1">
    <location>
        <begin position="67"/>
        <end position="88"/>
    </location>
</feature>
<keyword evidence="1" id="KW-0472">Membrane</keyword>
<comment type="caution">
    <text evidence="2">The sequence shown here is derived from an EMBL/GenBank/DDBJ whole genome shotgun (WGS) entry which is preliminary data.</text>
</comment>
<name>A0ABS8CBV2_9BURK</name>
<keyword evidence="1" id="KW-0812">Transmembrane</keyword>
<feature type="transmembrane region" description="Helical" evidence="1">
    <location>
        <begin position="178"/>
        <end position="198"/>
    </location>
</feature>
<evidence type="ECO:0000313" key="2">
    <source>
        <dbReference type="EMBL" id="MCB5363517.1"/>
    </source>
</evidence>
<feature type="transmembrane region" description="Helical" evidence="1">
    <location>
        <begin position="366"/>
        <end position="387"/>
    </location>
</feature>
<reference evidence="2 3" key="1">
    <citation type="submission" date="2020-07" db="EMBL/GenBank/DDBJ databases">
        <title>Pusillimonas sp. nov., isolated from poultry manure in Taiwan.</title>
        <authorList>
            <person name="Lin S.-Y."/>
            <person name="Tang Y.-S."/>
            <person name="Young C.-C."/>
        </authorList>
    </citation>
    <scope>NUCLEOTIDE SEQUENCE [LARGE SCALE GENOMIC DNA]</scope>
    <source>
        <strain evidence="2 3">CC-YST705</strain>
    </source>
</reference>
<feature type="transmembrane region" description="Helical" evidence="1">
    <location>
        <begin position="243"/>
        <end position="260"/>
    </location>
</feature>
<keyword evidence="3" id="KW-1185">Reference proteome</keyword>
<feature type="transmembrane region" description="Helical" evidence="1">
    <location>
        <begin position="218"/>
        <end position="237"/>
    </location>
</feature>
<dbReference type="InterPro" id="IPR010266">
    <property type="entry name" value="NnrS"/>
</dbReference>
<keyword evidence="1" id="KW-1133">Transmembrane helix</keyword>
<organism evidence="2 3">
    <name type="scientific">Mesopusillimonas faecipullorum</name>
    <dbReference type="NCBI Taxonomy" id="2755040"/>
    <lineage>
        <taxon>Bacteria</taxon>
        <taxon>Pseudomonadati</taxon>
        <taxon>Pseudomonadota</taxon>
        <taxon>Betaproteobacteria</taxon>
        <taxon>Burkholderiales</taxon>
        <taxon>Alcaligenaceae</taxon>
        <taxon>Mesopusillimonas</taxon>
    </lineage>
</organism>
<feature type="transmembrane region" description="Helical" evidence="1">
    <location>
        <begin position="301"/>
        <end position="325"/>
    </location>
</feature>